<protein>
    <recommendedName>
        <fullName evidence="2">GGDEF domain-containing protein</fullName>
    </recommendedName>
</protein>
<organism evidence="3 4">
    <name type="scientific">Pseudonocardia kongjuensis</name>
    <dbReference type="NCBI Taxonomy" id="102227"/>
    <lineage>
        <taxon>Bacteria</taxon>
        <taxon>Bacillati</taxon>
        <taxon>Actinomycetota</taxon>
        <taxon>Actinomycetes</taxon>
        <taxon>Pseudonocardiales</taxon>
        <taxon>Pseudonocardiaceae</taxon>
        <taxon>Pseudonocardia</taxon>
    </lineage>
</organism>
<feature type="domain" description="GGDEF" evidence="2">
    <location>
        <begin position="291"/>
        <end position="429"/>
    </location>
</feature>
<dbReference type="InterPro" id="IPR050469">
    <property type="entry name" value="Diguanylate_Cyclase"/>
</dbReference>
<keyword evidence="1" id="KW-0812">Transmembrane</keyword>
<dbReference type="CDD" id="cd01949">
    <property type="entry name" value="GGDEF"/>
    <property type="match status" value="1"/>
</dbReference>
<gene>
    <name evidence="3" type="ORF">GCM10009613_26830</name>
</gene>
<dbReference type="SUPFAM" id="SSF55073">
    <property type="entry name" value="Nucleotide cyclase"/>
    <property type="match status" value="1"/>
</dbReference>
<feature type="transmembrane region" description="Helical" evidence="1">
    <location>
        <begin position="223"/>
        <end position="251"/>
    </location>
</feature>
<feature type="transmembrane region" description="Helical" evidence="1">
    <location>
        <begin position="96"/>
        <end position="120"/>
    </location>
</feature>
<dbReference type="Proteomes" id="UP001501414">
    <property type="component" value="Unassembled WGS sequence"/>
</dbReference>
<evidence type="ECO:0000313" key="3">
    <source>
        <dbReference type="EMBL" id="GAA1388840.1"/>
    </source>
</evidence>
<keyword evidence="1" id="KW-1133">Transmembrane helix</keyword>
<dbReference type="InterPro" id="IPR043128">
    <property type="entry name" value="Rev_trsase/Diguanyl_cyclase"/>
</dbReference>
<dbReference type="SMART" id="SM00267">
    <property type="entry name" value="GGDEF"/>
    <property type="match status" value="1"/>
</dbReference>
<feature type="transmembrane region" description="Helical" evidence="1">
    <location>
        <begin position="175"/>
        <end position="202"/>
    </location>
</feature>
<feature type="transmembrane region" description="Helical" evidence="1">
    <location>
        <begin position="141"/>
        <end position="163"/>
    </location>
</feature>
<dbReference type="EMBL" id="BAAAJK010000008">
    <property type="protein sequence ID" value="GAA1388840.1"/>
    <property type="molecule type" value="Genomic_DNA"/>
</dbReference>
<dbReference type="InterPro" id="IPR000160">
    <property type="entry name" value="GGDEF_dom"/>
</dbReference>
<dbReference type="PANTHER" id="PTHR45138">
    <property type="entry name" value="REGULATORY COMPONENTS OF SENSORY TRANSDUCTION SYSTEM"/>
    <property type="match status" value="1"/>
</dbReference>
<name>A0ABN1XSU6_9PSEU</name>
<feature type="transmembrane region" description="Helical" evidence="1">
    <location>
        <begin position="24"/>
        <end position="44"/>
    </location>
</feature>
<evidence type="ECO:0000259" key="2">
    <source>
        <dbReference type="PROSITE" id="PS50887"/>
    </source>
</evidence>
<sequence length="444" mass="46182">MTGTSTAAALRSARFPLLALPRPALTYILLVEALTVAAVVAAPAEVTAHQLGLAALLVAVCLVQHEAALSAERGYRRATIRRERSSDTGHLVTNSVYTVTAALLFPPVLVAGVVAAIYGYRILRIDRPRLPRERGPVFRTVFTAATVTLAGTAAGHTAQLLGLDLTQGAASVVPIVAVLATIVVYTAVQAGLVAGIVASVASPLAARAMFTDLRQHGFEISQLCIGATLAFLLVSPSPWLAVLLIPTLWLLTKVVLVSTVGMGDDEGGLLSPGAWHRGAAGELQRARRRGTPFGILAVDLDDFRRINEECGVQGGDHVLDEVVRRLSAVVRDGDLVGRMDGEEFVIAASAADPTDLRTLADRITTAIQELDLSAALAVEHSAAPTLTACVGAAAWPGSGDTVDSLLTRADDELQAAKAAGRGVVRIATTTVTTEAAATAARTGR</sequence>
<dbReference type="Pfam" id="PF00990">
    <property type="entry name" value="GGDEF"/>
    <property type="match status" value="1"/>
</dbReference>
<evidence type="ECO:0000313" key="4">
    <source>
        <dbReference type="Proteomes" id="UP001501414"/>
    </source>
</evidence>
<dbReference type="PANTHER" id="PTHR45138:SF9">
    <property type="entry name" value="DIGUANYLATE CYCLASE DGCM-RELATED"/>
    <property type="match status" value="1"/>
</dbReference>
<dbReference type="PROSITE" id="PS50887">
    <property type="entry name" value="GGDEF"/>
    <property type="match status" value="1"/>
</dbReference>
<comment type="caution">
    <text evidence="3">The sequence shown here is derived from an EMBL/GenBank/DDBJ whole genome shotgun (WGS) entry which is preliminary data.</text>
</comment>
<evidence type="ECO:0000256" key="1">
    <source>
        <dbReference type="SAM" id="Phobius"/>
    </source>
</evidence>
<reference evidence="3 4" key="1">
    <citation type="journal article" date="2019" name="Int. J. Syst. Evol. Microbiol.">
        <title>The Global Catalogue of Microorganisms (GCM) 10K type strain sequencing project: providing services to taxonomists for standard genome sequencing and annotation.</title>
        <authorList>
            <consortium name="The Broad Institute Genomics Platform"/>
            <consortium name="The Broad Institute Genome Sequencing Center for Infectious Disease"/>
            <person name="Wu L."/>
            <person name="Ma J."/>
        </authorList>
    </citation>
    <scope>NUCLEOTIDE SEQUENCE [LARGE SCALE GENOMIC DNA]</scope>
    <source>
        <strain evidence="3 4">JCM 11896</strain>
    </source>
</reference>
<accession>A0ABN1XSU6</accession>
<dbReference type="Gene3D" id="3.30.70.270">
    <property type="match status" value="1"/>
</dbReference>
<keyword evidence="4" id="KW-1185">Reference proteome</keyword>
<dbReference type="NCBIfam" id="TIGR00254">
    <property type="entry name" value="GGDEF"/>
    <property type="match status" value="1"/>
</dbReference>
<dbReference type="RefSeq" id="WP_344022075.1">
    <property type="nucleotide sequence ID" value="NZ_BAAAJK010000008.1"/>
</dbReference>
<dbReference type="InterPro" id="IPR029787">
    <property type="entry name" value="Nucleotide_cyclase"/>
</dbReference>
<keyword evidence="1" id="KW-0472">Membrane</keyword>
<proteinExistence type="predicted"/>